<protein>
    <recommendedName>
        <fullName evidence="6">UNC-45/Cro1/She4 central domain-containing protein</fullName>
    </recommendedName>
</protein>
<dbReference type="GO" id="GO:0051879">
    <property type="term" value="F:Hsp90 protein binding"/>
    <property type="evidence" value="ECO:0007669"/>
    <property type="project" value="TreeGrafter"/>
</dbReference>
<evidence type="ECO:0008006" key="6">
    <source>
        <dbReference type="Google" id="ProtNLM"/>
    </source>
</evidence>
<keyword evidence="2" id="KW-0963">Cytoplasm</keyword>
<comment type="caution">
    <text evidence="4">The sequence shown here is derived from an EMBL/GenBank/DDBJ whole genome shotgun (WGS) entry which is preliminary data.</text>
</comment>
<dbReference type="Proteomes" id="UP000279236">
    <property type="component" value="Unassembled WGS sequence"/>
</dbReference>
<feature type="region of interest" description="Disordered" evidence="3">
    <location>
        <begin position="361"/>
        <end position="383"/>
    </location>
</feature>
<dbReference type="GeneID" id="39584876"/>
<dbReference type="InterPro" id="IPR016024">
    <property type="entry name" value="ARM-type_fold"/>
</dbReference>
<dbReference type="OrthoDB" id="199930at2759"/>
<dbReference type="AlphaFoldDB" id="A0A427Y9R0"/>
<evidence type="ECO:0000313" key="5">
    <source>
        <dbReference type="Proteomes" id="UP000279236"/>
    </source>
</evidence>
<sequence length="448" mass="47102">MNFESPLDGLLGRLFTNQGDSVTADDLANLETGLASDAPDLGLLCLAKLVEIASTGGEATVKHLYSVDIVPFLLRLSSSSNLRVGEALANLSAVLSGPEDRAAFIEQGGFKALTNVIHTFLSTGSSSRVPPDTKILLVACEVYAKIVQTAALPTIFPQPYRENAVAGLQPIFLLLAHPASTPTQVGIALLTLSRLGLTDPVVGSAITQGSIAIPAATAASSSRTLKVVDRIEGHLLNPNMEVSRLATRVVSVLVNSKAGWYYWSGERKSFEFPGEADAKDIYTPKGEPGTLDPEAGRRLGVLLLLTDSDDSITRKSAATALAVLTQSESACSALIALKIVTKGAMIPTKLWDRVADLFEPGGVRPPADTPGARSTGTGPPDRELADRGAMIAFNLLSFVNRFYEPEKSNEIKSAVDSGLKAALEAGIKGEFGAAVDANLKAALKVLNK</sequence>
<gene>
    <name evidence="4" type="ORF">EHS24_000333</name>
</gene>
<evidence type="ECO:0000256" key="3">
    <source>
        <dbReference type="SAM" id="MobiDB-lite"/>
    </source>
</evidence>
<evidence type="ECO:0000313" key="4">
    <source>
        <dbReference type="EMBL" id="RSH87816.1"/>
    </source>
</evidence>
<dbReference type="PANTHER" id="PTHR45994:SF1">
    <property type="entry name" value="FI21225P1"/>
    <property type="match status" value="1"/>
</dbReference>
<comment type="subcellular location">
    <subcellularLocation>
        <location evidence="1">Cytoplasm</location>
    </subcellularLocation>
</comment>
<evidence type="ECO:0000256" key="1">
    <source>
        <dbReference type="ARBA" id="ARBA00004496"/>
    </source>
</evidence>
<name>A0A427Y9R0_9TREE</name>
<evidence type="ECO:0000256" key="2">
    <source>
        <dbReference type="ARBA" id="ARBA00022490"/>
    </source>
</evidence>
<organism evidence="4 5">
    <name type="scientific">Apiotrichum porosum</name>
    <dbReference type="NCBI Taxonomy" id="105984"/>
    <lineage>
        <taxon>Eukaryota</taxon>
        <taxon>Fungi</taxon>
        <taxon>Dikarya</taxon>
        <taxon>Basidiomycota</taxon>
        <taxon>Agaricomycotina</taxon>
        <taxon>Tremellomycetes</taxon>
        <taxon>Trichosporonales</taxon>
        <taxon>Trichosporonaceae</taxon>
        <taxon>Apiotrichum</taxon>
    </lineage>
</organism>
<proteinExistence type="predicted"/>
<dbReference type="PANTHER" id="PTHR45994">
    <property type="entry name" value="FI21225P1"/>
    <property type="match status" value="1"/>
</dbReference>
<accession>A0A427Y9R0</accession>
<dbReference type="GO" id="GO:0005737">
    <property type="term" value="C:cytoplasm"/>
    <property type="evidence" value="ECO:0007669"/>
    <property type="project" value="UniProtKB-SubCell"/>
</dbReference>
<dbReference type="Gene3D" id="1.25.10.10">
    <property type="entry name" value="Leucine-rich Repeat Variant"/>
    <property type="match status" value="1"/>
</dbReference>
<dbReference type="STRING" id="105984.A0A427Y9R0"/>
<keyword evidence="5" id="KW-1185">Reference proteome</keyword>
<dbReference type="InterPro" id="IPR011989">
    <property type="entry name" value="ARM-like"/>
</dbReference>
<reference evidence="4 5" key="1">
    <citation type="submission" date="2018-11" db="EMBL/GenBank/DDBJ databases">
        <title>Genome sequence of Apiotrichum porosum DSM 27194.</title>
        <authorList>
            <person name="Aliyu H."/>
            <person name="Gorte O."/>
            <person name="Ochsenreither K."/>
        </authorList>
    </citation>
    <scope>NUCLEOTIDE SEQUENCE [LARGE SCALE GENOMIC DNA]</scope>
    <source>
        <strain evidence="4 5">DSM 27194</strain>
    </source>
</reference>
<dbReference type="EMBL" id="RSCE01000001">
    <property type="protein sequence ID" value="RSH87816.1"/>
    <property type="molecule type" value="Genomic_DNA"/>
</dbReference>
<dbReference type="RefSeq" id="XP_028480024.1">
    <property type="nucleotide sequence ID" value="XM_028616167.1"/>
</dbReference>
<dbReference type="SUPFAM" id="SSF48371">
    <property type="entry name" value="ARM repeat"/>
    <property type="match status" value="1"/>
</dbReference>